<gene>
    <name evidence="1" type="ORF">G4D72_04735</name>
</gene>
<evidence type="ECO:0000313" key="2">
    <source>
        <dbReference type="Proteomes" id="UP000800984"/>
    </source>
</evidence>
<dbReference type="EMBL" id="JAAJBT010000002">
    <property type="protein sequence ID" value="NHM01415.1"/>
    <property type="molecule type" value="Genomic_DNA"/>
</dbReference>
<keyword evidence="2" id="KW-1185">Reference proteome</keyword>
<dbReference type="Proteomes" id="UP000800984">
    <property type="component" value="Unassembled WGS sequence"/>
</dbReference>
<protein>
    <recommendedName>
        <fullName evidence="3">Addiction module component</fullName>
    </recommendedName>
</protein>
<comment type="caution">
    <text evidence="1">The sequence shown here is derived from an EMBL/GenBank/DDBJ whole genome shotgun (WGS) entry which is preliminary data.</text>
</comment>
<reference evidence="1 2" key="1">
    <citation type="submission" date="2020-02" db="EMBL/GenBank/DDBJ databases">
        <authorList>
            <person name="Chen W.-M."/>
        </authorList>
    </citation>
    <scope>NUCLEOTIDE SEQUENCE [LARGE SCALE GENOMIC DNA]</scope>
    <source>
        <strain evidence="1 2">KDG-16</strain>
    </source>
</reference>
<sequence length="69" mass="8301">MTQVTLNIPDQDLNFFMQLIEKFNYDTTISDYEMTSEIKNLLDNRRNQANEENNIPWSEVKSKLIFNKR</sequence>
<evidence type="ECO:0000313" key="1">
    <source>
        <dbReference type="EMBL" id="NHM01415.1"/>
    </source>
</evidence>
<organism evidence="1 2">
    <name type="scientific">Flavobacterium difficile</name>
    <dbReference type="NCBI Taxonomy" id="2709659"/>
    <lineage>
        <taxon>Bacteria</taxon>
        <taxon>Pseudomonadati</taxon>
        <taxon>Bacteroidota</taxon>
        <taxon>Flavobacteriia</taxon>
        <taxon>Flavobacteriales</taxon>
        <taxon>Flavobacteriaceae</taxon>
        <taxon>Flavobacterium</taxon>
    </lineage>
</organism>
<accession>A0ABX0I5Q1</accession>
<name>A0ABX0I5Q1_9FLAO</name>
<proteinExistence type="predicted"/>
<evidence type="ECO:0008006" key="3">
    <source>
        <dbReference type="Google" id="ProtNLM"/>
    </source>
</evidence>
<dbReference type="RefSeq" id="WP_166076469.1">
    <property type="nucleotide sequence ID" value="NZ_JAAJBT010000002.1"/>
</dbReference>